<name>A0A370QFQ7_9FLAO</name>
<comment type="caution">
    <text evidence="2">The sequence shown here is derived from an EMBL/GenBank/DDBJ whole genome shotgun (WGS) entry which is preliminary data.</text>
</comment>
<feature type="chain" id="PRO_5016621702" evidence="1">
    <location>
        <begin position="24"/>
        <end position="183"/>
    </location>
</feature>
<evidence type="ECO:0000256" key="1">
    <source>
        <dbReference type="SAM" id="SignalP"/>
    </source>
</evidence>
<organism evidence="2 3">
    <name type="scientific">Marinirhabdus gelatinilytica</name>
    <dbReference type="NCBI Taxonomy" id="1703343"/>
    <lineage>
        <taxon>Bacteria</taxon>
        <taxon>Pseudomonadati</taxon>
        <taxon>Bacteroidota</taxon>
        <taxon>Flavobacteriia</taxon>
        <taxon>Flavobacteriales</taxon>
        <taxon>Flavobacteriaceae</taxon>
    </lineage>
</organism>
<dbReference type="PROSITE" id="PS51257">
    <property type="entry name" value="PROKAR_LIPOPROTEIN"/>
    <property type="match status" value="1"/>
</dbReference>
<proteinExistence type="predicted"/>
<keyword evidence="1" id="KW-0732">Signal</keyword>
<dbReference type="AlphaFoldDB" id="A0A370QFQ7"/>
<protein>
    <submittedName>
        <fullName evidence="2">Uncharacterized protein DUF4252</fullName>
    </submittedName>
</protein>
<evidence type="ECO:0000313" key="3">
    <source>
        <dbReference type="Proteomes" id="UP000255317"/>
    </source>
</evidence>
<dbReference type="RefSeq" id="WP_115123388.1">
    <property type="nucleotide sequence ID" value="NZ_QRAO01000002.1"/>
</dbReference>
<reference evidence="2 3" key="1">
    <citation type="submission" date="2018-07" db="EMBL/GenBank/DDBJ databases">
        <title>Genomic Encyclopedia of Type Strains, Phase IV (KMG-IV): sequencing the most valuable type-strain genomes for metagenomic binning, comparative biology and taxonomic classification.</title>
        <authorList>
            <person name="Goeker M."/>
        </authorList>
    </citation>
    <scope>NUCLEOTIDE SEQUENCE [LARGE SCALE GENOMIC DNA]</scope>
    <source>
        <strain evidence="2 3">DSM 101478</strain>
    </source>
</reference>
<feature type="signal peptide" evidence="1">
    <location>
        <begin position="1"/>
        <end position="23"/>
    </location>
</feature>
<dbReference type="Pfam" id="PF14060">
    <property type="entry name" value="DUF4252"/>
    <property type="match status" value="1"/>
</dbReference>
<dbReference type="InterPro" id="IPR025348">
    <property type="entry name" value="DUF4252"/>
</dbReference>
<accession>A0A370QFQ7</accession>
<keyword evidence="3" id="KW-1185">Reference proteome</keyword>
<dbReference type="Proteomes" id="UP000255317">
    <property type="component" value="Unassembled WGS sequence"/>
</dbReference>
<gene>
    <name evidence="2" type="ORF">C8D94_102376</name>
</gene>
<dbReference type="OrthoDB" id="1143555at2"/>
<sequence length="183" mass="20381">MTTVVKYIIGLSLLALGMLSCNSEPSLQKYLVEKQDDDKFMKVDLATSLLQSEEANFTQEEKDVLNSVKKINVVAYPLKGNTAEYDVERKKLQTILASEKYQTLLKMGSNKSGATLKFTGEEDAIDELIVFATDSEKGFAVFRLIGDDMEPDSLVKLMSSIDRGDVDVSQLKSIGNMFDMELE</sequence>
<dbReference type="EMBL" id="QRAO01000002">
    <property type="protein sequence ID" value="RDK87192.1"/>
    <property type="molecule type" value="Genomic_DNA"/>
</dbReference>
<evidence type="ECO:0000313" key="2">
    <source>
        <dbReference type="EMBL" id="RDK87192.1"/>
    </source>
</evidence>